<feature type="domain" description="Thioredoxin-like fold" evidence="6">
    <location>
        <begin position="232"/>
        <end position="314"/>
    </location>
</feature>
<dbReference type="PANTHER" id="PTHR43774:SF1">
    <property type="entry name" value="PEPTIDE METHIONINE SULFOXIDE REDUCTASE MSRA 2"/>
    <property type="match status" value="1"/>
</dbReference>
<evidence type="ECO:0000313" key="7">
    <source>
        <dbReference type="EMBL" id="CAA6807592.1"/>
    </source>
</evidence>
<dbReference type="SUPFAM" id="SSF55068">
    <property type="entry name" value="Peptide methionine sulfoxide reductase"/>
    <property type="match status" value="1"/>
</dbReference>
<comment type="catalytic activity">
    <reaction evidence="3 4">
        <text>[thioredoxin]-disulfide + L-methionine + H2O = L-methionine (S)-S-oxide + [thioredoxin]-dithiol</text>
        <dbReference type="Rhea" id="RHEA:19993"/>
        <dbReference type="Rhea" id="RHEA-COMP:10698"/>
        <dbReference type="Rhea" id="RHEA-COMP:10700"/>
        <dbReference type="ChEBI" id="CHEBI:15377"/>
        <dbReference type="ChEBI" id="CHEBI:29950"/>
        <dbReference type="ChEBI" id="CHEBI:50058"/>
        <dbReference type="ChEBI" id="CHEBI:57844"/>
        <dbReference type="ChEBI" id="CHEBI:58772"/>
        <dbReference type="EC" id="1.8.4.11"/>
    </reaction>
</comment>
<accession>A0A6S6SRM8</accession>
<dbReference type="InterPro" id="IPR036249">
    <property type="entry name" value="Thioredoxin-like_sf"/>
</dbReference>
<evidence type="ECO:0000256" key="3">
    <source>
        <dbReference type="ARBA" id="ARBA00048782"/>
    </source>
</evidence>
<dbReference type="Pfam" id="PF01625">
    <property type="entry name" value="PMSR"/>
    <property type="match status" value="1"/>
</dbReference>
<dbReference type="PANTHER" id="PTHR43774">
    <property type="entry name" value="PEPTIDE METHIONINE SULFOXIDE REDUCTASE"/>
    <property type="match status" value="1"/>
</dbReference>
<dbReference type="GO" id="GO:0008113">
    <property type="term" value="F:peptide-methionine (S)-S-oxide reductase activity"/>
    <property type="evidence" value="ECO:0007669"/>
    <property type="project" value="UniProtKB-UniRule"/>
</dbReference>
<name>A0A6S6SRM8_9GAMM</name>
<dbReference type="InterPro" id="IPR002569">
    <property type="entry name" value="Met_Sox_Rdtase_MsrA_dom"/>
</dbReference>
<dbReference type="AlphaFoldDB" id="A0A6S6SRM8"/>
<dbReference type="HAMAP" id="MF_01401">
    <property type="entry name" value="MsrA"/>
    <property type="match status" value="1"/>
</dbReference>
<gene>
    <name evidence="4" type="primary">msrA</name>
    <name evidence="7" type="ORF">HELGO_WM12575</name>
</gene>
<comment type="function">
    <text evidence="4">Has an important function as a repair enzyme for proteins that have been inactivated by oxidation. Catalyzes the reversible oxidation-reduction of methionine sulfoxide in proteins to methionine.</text>
</comment>
<evidence type="ECO:0000256" key="4">
    <source>
        <dbReference type="HAMAP-Rule" id="MF_01401"/>
    </source>
</evidence>
<proteinExistence type="inferred from homology"/>
<evidence type="ECO:0000259" key="5">
    <source>
        <dbReference type="Pfam" id="PF01625"/>
    </source>
</evidence>
<evidence type="ECO:0000256" key="2">
    <source>
        <dbReference type="ARBA" id="ARBA00047806"/>
    </source>
</evidence>
<dbReference type="InterPro" id="IPR012336">
    <property type="entry name" value="Thioredoxin-like_fold"/>
</dbReference>
<dbReference type="EMBL" id="CACVAY010000034">
    <property type="protein sequence ID" value="CAA6807592.1"/>
    <property type="molecule type" value="Genomic_DNA"/>
</dbReference>
<dbReference type="Pfam" id="PF13098">
    <property type="entry name" value="Thioredoxin_2"/>
    <property type="match status" value="1"/>
</dbReference>
<dbReference type="NCBIfam" id="TIGR00401">
    <property type="entry name" value="msrA"/>
    <property type="match status" value="1"/>
</dbReference>
<evidence type="ECO:0000259" key="6">
    <source>
        <dbReference type="Pfam" id="PF13098"/>
    </source>
</evidence>
<comment type="similarity">
    <text evidence="4">Belongs to the MsrA Met sulfoxide reductase family.</text>
</comment>
<reference evidence="7" key="1">
    <citation type="submission" date="2020-01" db="EMBL/GenBank/DDBJ databases">
        <authorList>
            <person name="Meier V. D."/>
            <person name="Meier V D."/>
        </authorList>
    </citation>
    <scope>NUCLEOTIDE SEQUENCE</scope>
    <source>
        <strain evidence="7">HLG_WM_MAG_07</strain>
    </source>
</reference>
<keyword evidence="1 4" id="KW-0560">Oxidoreductase</keyword>
<sequence length="320" mass="35350">MIKYASVAVIAISLSLIILVGKKPEVHAATAANKVADLDKPMSASKHIDSIVLGAGCFWGAEKRYAAIPGVLDSVSGYADGKGVAPTYREITKYKHKNNPNNHAEVVKVTFNRSAINLEAILRQYFEGHDPTQVNGQGNDIGTQYRSTILTNSPEQAAIAQKIRDQYQGRLSAKGYGKISTHIKPLTEFFPAEDYHQDYLLKNPKGYCPDHSTGVKFVEDNSKPPVDNSGLQKGQHIVVIESANYCPFCEKFKMEVVAKYTKQSPISFRKANELEGLAIKTPTWATPTILFLDHGKEVAGHQGYMKAEEFYAQLAELKFQ</sequence>
<organism evidence="7">
    <name type="scientific">uncultured Thiotrichaceae bacterium</name>
    <dbReference type="NCBI Taxonomy" id="298394"/>
    <lineage>
        <taxon>Bacteria</taxon>
        <taxon>Pseudomonadati</taxon>
        <taxon>Pseudomonadota</taxon>
        <taxon>Gammaproteobacteria</taxon>
        <taxon>Thiotrichales</taxon>
        <taxon>Thiotrichaceae</taxon>
        <taxon>environmental samples</taxon>
    </lineage>
</organism>
<dbReference type="SUPFAM" id="SSF52833">
    <property type="entry name" value="Thioredoxin-like"/>
    <property type="match status" value="1"/>
</dbReference>
<comment type="catalytic activity">
    <reaction evidence="2 4">
        <text>L-methionyl-[protein] + [thioredoxin]-disulfide + H2O = L-methionyl-(S)-S-oxide-[protein] + [thioredoxin]-dithiol</text>
        <dbReference type="Rhea" id="RHEA:14217"/>
        <dbReference type="Rhea" id="RHEA-COMP:10698"/>
        <dbReference type="Rhea" id="RHEA-COMP:10700"/>
        <dbReference type="Rhea" id="RHEA-COMP:12313"/>
        <dbReference type="Rhea" id="RHEA-COMP:12315"/>
        <dbReference type="ChEBI" id="CHEBI:15377"/>
        <dbReference type="ChEBI" id="CHEBI:16044"/>
        <dbReference type="ChEBI" id="CHEBI:29950"/>
        <dbReference type="ChEBI" id="CHEBI:44120"/>
        <dbReference type="ChEBI" id="CHEBI:50058"/>
        <dbReference type="EC" id="1.8.4.11"/>
    </reaction>
</comment>
<protein>
    <recommendedName>
        <fullName evidence="4">Peptide methionine sulfoxide reductase MsrA</fullName>
        <shortName evidence="4">Protein-methionine-S-oxide reductase</shortName>
        <ecNumber evidence="4">1.8.4.11</ecNumber>
    </recommendedName>
    <alternativeName>
        <fullName evidence="4">Peptide-methionine (S)-S-oxide reductase</fullName>
        <shortName evidence="4">Peptide Met(O) reductase</shortName>
    </alternativeName>
</protein>
<dbReference type="InterPro" id="IPR036509">
    <property type="entry name" value="Met_Sox_Rdtase_MsrA_sf"/>
</dbReference>
<feature type="domain" description="Peptide methionine sulphoxide reductase MsrA" evidence="5">
    <location>
        <begin position="51"/>
        <end position="208"/>
    </location>
</feature>
<dbReference type="Gene3D" id="3.30.1060.10">
    <property type="entry name" value="Peptide methionine sulphoxide reductase MsrA"/>
    <property type="match status" value="1"/>
</dbReference>
<dbReference type="EC" id="1.8.4.11" evidence="4"/>
<dbReference type="Gene3D" id="3.40.30.10">
    <property type="entry name" value="Glutaredoxin"/>
    <property type="match status" value="1"/>
</dbReference>
<evidence type="ECO:0000256" key="1">
    <source>
        <dbReference type="ARBA" id="ARBA00023002"/>
    </source>
</evidence>
<feature type="active site" evidence="4">
    <location>
        <position position="57"/>
    </location>
</feature>